<dbReference type="InterPro" id="IPR002110">
    <property type="entry name" value="Ankyrin_rpt"/>
</dbReference>
<dbReference type="PANTHER" id="PTHR24123:SF33">
    <property type="entry name" value="PROTEIN HOS4"/>
    <property type="match status" value="1"/>
</dbReference>
<accession>A0A2N0BMX8</accession>
<evidence type="ECO:0000256" key="1">
    <source>
        <dbReference type="ARBA" id="ARBA00022737"/>
    </source>
</evidence>
<dbReference type="Proteomes" id="UP000232122">
    <property type="component" value="Unassembled WGS sequence"/>
</dbReference>
<evidence type="ECO:0000313" key="4">
    <source>
        <dbReference type="EMBL" id="MDV6236194.1"/>
    </source>
</evidence>
<keyword evidence="2 3" id="KW-0040">ANK repeat</keyword>
<protein>
    <submittedName>
        <fullName evidence="4">Ankyrin repeat domain-containing protein</fullName>
    </submittedName>
</protein>
<evidence type="ECO:0000256" key="2">
    <source>
        <dbReference type="ARBA" id="ARBA00023043"/>
    </source>
</evidence>
<dbReference type="EMBL" id="NPEF01000059">
    <property type="protein sequence ID" value="PJZ93494.1"/>
    <property type="molecule type" value="Genomic_DNA"/>
</dbReference>
<dbReference type="RefSeq" id="WP_100746281.1">
    <property type="nucleotide sequence ID" value="NZ_NPEF02000012.1"/>
</dbReference>
<dbReference type="Pfam" id="PF12796">
    <property type="entry name" value="Ank_2"/>
    <property type="match status" value="1"/>
</dbReference>
<dbReference type="PROSITE" id="PS50297">
    <property type="entry name" value="ANK_REP_REGION"/>
    <property type="match status" value="1"/>
</dbReference>
<reference evidence="4 6" key="2">
    <citation type="journal article" date="2018" name="Microb. Genom.">
        <title>Deciphering the unexplored Leptospira diversity from soils uncovers genomic evolution to virulence.</title>
        <authorList>
            <person name="Thibeaux R."/>
            <person name="Iraola G."/>
            <person name="Ferres I."/>
            <person name="Bierque E."/>
            <person name="Girault D."/>
            <person name="Soupe-Gilbert M.E."/>
            <person name="Picardeau M."/>
            <person name="Goarant C."/>
        </authorList>
    </citation>
    <scope>NUCLEOTIDE SEQUENCE [LARGE SCALE GENOMIC DNA]</scope>
    <source>
        <strain evidence="4 6">ATI7-C-A5</strain>
    </source>
</reference>
<evidence type="ECO:0000256" key="3">
    <source>
        <dbReference type="PROSITE-ProRule" id="PRU00023"/>
    </source>
</evidence>
<dbReference type="SUPFAM" id="SSF48403">
    <property type="entry name" value="Ankyrin repeat"/>
    <property type="match status" value="1"/>
</dbReference>
<proteinExistence type="predicted"/>
<organism evidence="5">
    <name type="scientific">Leptospira ellisii</name>
    <dbReference type="NCBI Taxonomy" id="2023197"/>
    <lineage>
        <taxon>Bacteria</taxon>
        <taxon>Pseudomonadati</taxon>
        <taxon>Spirochaetota</taxon>
        <taxon>Spirochaetia</taxon>
        <taxon>Leptospirales</taxon>
        <taxon>Leptospiraceae</taxon>
        <taxon>Leptospira</taxon>
    </lineage>
</organism>
<keyword evidence="6" id="KW-1185">Reference proteome</keyword>
<evidence type="ECO:0000313" key="5">
    <source>
        <dbReference type="EMBL" id="PJZ93494.1"/>
    </source>
</evidence>
<keyword evidence="1" id="KW-0677">Repeat</keyword>
<gene>
    <name evidence="4" type="ORF">CH379_011225</name>
    <name evidence="5" type="ORF">CH379_07585</name>
</gene>
<evidence type="ECO:0000313" key="6">
    <source>
        <dbReference type="Proteomes" id="UP000232122"/>
    </source>
</evidence>
<dbReference type="Gene3D" id="1.25.40.20">
    <property type="entry name" value="Ankyrin repeat-containing domain"/>
    <property type="match status" value="2"/>
</dbReference>
<dbReference type="InterPro" id="IPR051165">
    <property type="entry name" value="Multifunctional_ANK_Repeat"/>
</dbReference>
<dbReference type="SMART" id="SM00248">
    <property type="entry name" value="ANK"/>
    <property type="match status" value="5"/>
</dbReference>
<dbReference type="PANTHER" id="PTHR24123">
    <property type="entry name" value="ANKYRIN REPEAT-CONTAINING"/>
    <property type="match status" value="1"/>
</dbReference>
<dbReference type="OrthoDB" id="341791at2"/>
<dbReference type="InterPro" id="IPR036770">
    <property type="entry name" value="Ankyrin_rpt-contain_sf"/>
</dbReference>
<name>A0A2N0BAF2_9LEPT</name>
<reference evidence="5" key="1">
    <citation type="submission" date="2017-07" db="EMBL/GenBank/DDBJ databases">
        <title>Leptospira spp. isolated from tropical soils.</title>
        <authorList>
            <person name="Thibeaux R."/>
            <person name="Iraola G."/>
            <person name="Ferres I."/>
            <person name="Bierque E."/>
            <person name="Girault D."/>
            <person name="Soupe-Gilbert M.-E."/>
            <person name="Picardeau M."/>
            <person name="Goarant C."/>
        </authorList>
    </citation>
    <scope>NUCLEOTIDE SEQUENCE [LARGE SCALE GENOMIC DNA]</scope>
    <source>
        <strain evidence="5">ATI7-C-A5</strain>
    </source>
</reference>
<comment type="caution">
    <text evidence="5">The sequence shown here is derived from an EMBL/GenBank/DDBJ whole genome shotgun (WGS) entry which is preliminary data.</text>
</comment>
<feature type="repeat" description="ANK" evidence="3">
    <location>
        <begin position="241"/>
        <end position="276"/>
    </location>
</feature>
<dbReference type="AlphaFoldDB" id="A0A2N0BAF2"/>
<reference evidence="4" key="3">
    <citation type="submission" date="2023-10" db="EMBL/GenBank/DDBJ databases">
        <authorList>
            <person name="Picardeau M."/>
            <person name="Thibeaux R."/>
        </authorList>
    </citation>
    <scope>NUCLEOTIDE SEQUENCE</scope>
    <source>
        <strain evidence="4">ATI7-C-A5</strain>
    </source>
</reference>
<dbReference type="PROSITE" id="PS50088">
    <property type="entry name" value="ANK_REPEAT"/>
    <property type="match status" value="1"/>
</dbReference>
<dbReference type="EMBL" id="NPEF02000012">
    <property type="protein sequence ID" value="MDV6236194.1"/>
    <property type="molecule type" value="Genomic_DNA"/>
</dbReference>
<accession>A0A2N0BAF2</accession>
<sequence length="429" mass="48868">MSENFTAKPKRASREEIYSMSQWIAKNNVQRLRQEIESRGKDFYGSKPLFFAASENSLLTLEYLKEIGFSPGTKDSNQNSLHYYACRDRGEADVIRYLLKHDVHPEPKDILQAACNGKVEILKLYQEYGIDLRDPSLRDGHYSLMEIAVFSGLEVVKFLFEQGLSLEDRLLPDAANLGKLDLVRYLVLEQKADPNRIALKQNAVHAACVGPSHHDPSDHLEILKFLHEHGGNLDAPSDWRAGYTPLHFACMPGPQDKMPIITYLLESGAELDLTLPDSALSIADTKTRKAVLKYLEQQGKTIEKDPFERSFKTDRMTEFAKNAIAKFALENPNSIVCQFTIEGAIMSMNDVFDPEYYVAEWKYEGFAEFDESSGFDFPLWKEHYNSMGDENSAYSVAMKEVIEGLHQTKAFDCLNRSQNFEAKMIDHVY</sequence>